<proteinExistence type="predicted"/>
<name>A0A1W6KFI7_9GAMM</name>
<organism evidence="1 2">
    <name type="scientific">Marinobacter salarius</name>
    <dbReference type="NCBI Taxonomy" id="1420917"/>
    <lineage>
        <taxon>Bacteria</taxon>
        <taxon>Pseudomonadati</taxon>
        <taxon>Pseudomonadota</taxon>
        <taxon>Gammaproteobacteria</taxon>
        <taxon>Pseudomonadales</taxon>
        <taxon>Marinobacteraceae</taxon>
        <taxon>Marinobacter</taxon>
    </lineage>
</organism>
<evidence type="ECO:0000313" key="2">
    <source>
        <dbReference type="Proteomes" id="UP000193100"/>
    </source>
</evidence>
<dbReference type="Proteomes" id="UP000193100">
    <property type="component" value="Plasmid pSMR5"/>
</dbReference>
<gene>
    <name evidence="1" type="ORF">MARSALSMR5_04150</name>
</gene>
<accession>A0A1W6KFI7</accession>
<keyword evidence="1" id="KW-0614">Plasmid</keyword>
<geneLocation type="plasmid" evidence="2">
    <name>psmr5</name>
</geneLocation>
<dbReference type="AlphaFoldDB" id="A0A1W6KFI7"/>
<protein>
    <submittedName>
        <fullName evidence="1">Uncharacterized protein</fullName>
    </submittedName>
</protein>
<reference evidence="1 2" key="1">
    <citation type="submission" date="2017-04" db="EMBL/GenBank/DDBJ databases">
        <title>Genome Sequence of Marinobacter salarius strain SMR5 Isolated from a culture of the Diatom Skeletonema marinoi.</title>
        <authorList>
            <person name="Topel M."/>
            <person name="Pinder M.I.M."/>
            <person name="Johansson O.N."/>
            <person name="Kourtchenko O."/>
            <person name="Godhe A."/>
            <person name="Clarke A.K."/>
        </authorList>
    </citation>
    <scope>NUCLEOTIDE SEQUENCE [LARGE SCALE GENOMIC DNA]</scope>
    <source>
        <strain evidence="1 2">SMR5</strain>
        <plasmid evidence="2">Plasmid psmr5</plasmid>
    </source>
</reference>
<sequence length="114" mass="12432">MSIQKFHDNADRLADLVERFITRTLKKSGDSAHTCQQTHALEQSAGLSATLNGTEEEHLSEPQSEFDSVFIELDRAMAESVIEAVNVATISRRLSDEVAESAQAATTLITDALV</sequence>
<dbReference type="EMBL" id="CP020932">
    <property type="protein sequence ID" value="ARM86170.1"/>
    <property type="molecule type" value="Genomic_DNA"/>
</dbReference>
<evidence type="ECO:0000313" key="1">
    <source>
        <dbReference type="EMBL" id="ARM86170.1"/>
    </source>
</evidence>
<dbReference type="GeneID" id="77258054"/>
<dbReference type="RefSeq" id="WP_085682134.1">
    <property type="nucleotide sequence ID" value="NZ_CP020932.1"/>
</dbReference>